<dbReference type="OrthoDB" id="1100567at2"/>
<feature type="domain" description="FecR N-terminal" evidence="2">
    <location>
        <begin position="26"/>
        <end position="68"/>
    </location>
</feature>
<proteinExistence type="predicted"/>
<evidence type="ECO:0008006" key="5">
    <source>
        <dbReference type="Google" id="ProtNLM"/>
    </source>
</evidence>
<evidence type="ECO:0000313" key="3">
    <source>
        <dbReference type="EMBL" id="ARP95932.1"/>
    </source>
</evidence>
<dbReference type="STRING" id="463040.CAL15_17035"/>
<protein>
    <recommendedName>
        <fullName evidence="5">Iron dicitrate transport regulator FecR</fullName>
    </recommendedName>
</protein>
<evidence type="ECO:0000259" key="2">
    <source>
        <dbReference type="Pfam" id="PF16220"/>
    </source>
</evidence>
<dbReference type="Gene3D" id="3.55.50.30">
    <property type="match status" value="1"/>
</dbReference>
<dbReference type="InterPro" id="IPR032623">
    <property type="entry name" value="FecR_N"/>
</dbReference>
<dbReference type="PANTHER" id="PTHR30273">
    <property type="entry name" value="PERIPLASMIC SIGNAL SENSOR AND SIGMA FACTOR ACTIVATOR FECR-RELATED"/>
    <property type="match status" value="1"/>
</dbReference>
<dbReference type="PANTHER" id="PTHR30273:SF2">
    <property type="entry name" value="PROTEIN FECR"/>
    <property type="match status" value="1"/>
</dbReference>
<dbReference type="RefSeq" id="WP_086079690.1">
    <property type="nucleotide sequence ID" value="NZ_CP021111.1"/>
</dbReference>
<dbReference type="KEGG" id="bgm:CAL15_17035"/>
<dbReference type="PIRSF" id="PIRSF018266">
    <property type="entry name" value="FecR"/>
    <property type="match status" value="1"/>
</dbReference>
<dbReference type="Gene3D" id="2.60.120.1440">
    <property type="match status" value="1"/>
</dbReference>
<dbReference type="AlphaFoldDB" id="A0A1W6ZF96"/>
<accession>A0A1W6ZF96</accession>
<dbReference type="EMBL" id="CP021111">
    <property type="protein sequence ID" value="ARP95932.1"/>
    <property type="molecule type" value="Genomic_DNA"/>
</dbReference>
<evidence type="ECO:0000313" key="4">
    <source>
        <dbReference type="Proteomes" id="UP000194161"/>
    </source>
</evidence>
<keyword evidence="4" id="KW-1185">Reference proteome</keyword>
<dbReference type="Pfam" id="PF16220">
    <property type="entry name" value="DUF4880"/>
    <property type="match status" value="1"/>
</dbReference>
<evidence type="ECO:0000259" key="1">
    <source>
        <dbReference type="Pfam" id="PF04773"/>
    </source>
</evidence>
<dbReference type="Proteomes" id="UP000194161">
    <property type="component" value="Chromosome"/>
</dbReference>
<organism evidence="3 4">
    <name type="scientific">Bordetella genomosp. 13</name>
    <dbReference type="NCBI Taxonomy" id="463040"/>
    <lineage>
        <taxon>Bacteria</taxon>
        <taxon>Pseudomonadati</taxon>
        <taxon>Pseudomonadota</taxon>
        <taxon>Betaproteobacteria</taxon>
        <taxon>Burkholderiales</taxon>
        <taxon>Alcaligenaceae</taxon>
        <taxon>Bordetella</taxon>
    </lineage>
</organism>
<feature type="domain" description="FecR protein" evidence="1">
    <location>
        <begin position="129"/>
        <end position="221"/>
    </location>
</feature>
<dbReference type="InterPro" id="IPR006860">
    <property type="entry name" value="FecR"/>
</dbReference>
<dbReference type="GO" id="GO:0016989">
    <property type="term" value="F:sigma factor antagonist activity"/>
    <property type="evidence" value="ECO:0007669"/>
    <property type="project" value="TreeGrafter"/>
</dbReference>
<dbReference type="InterPro" id="IPR012373">
    <property type="entry name" value="Ferrdict_sens_TM"/>
</dbReference>
<dbReference type="Pfam" id="PF04773">
    <property type="entry name" value="FecR"/>
    <property type="match status" value="1"/>
</dbReference>
<sequence>MNAPLPDGAVPIPDGNAAQPADAVVRQAAQWCATVHGGQADAAELSACRRWRDERPEHELAYRRMEALWGGFDSAAYASPGAARRIISGSLAPSPSLRARKTTVVLAVAMLAAACLGLQLAPPAWLLADHRSGAGEWRVVELPDHSRVTLNTDSAIDVRYDGARRLIELRRGEILVEVASEDGRRPFIVQTRDGTARAMGTRYVVRLEAEHTDVSVTESTVQACASAPGAPCARLAAGQRARLSPTGLSALPDLAPDVAESWARATLVVDNRPVAEVLGELARYRRGRLSYDERALAGLRVSGVFPLEDTDQALQALSATLPLTVRRYTSWWVSIAPR</sequence>
<name>A0A1W6ZF96_9BORD</name>
<reference evidence="3 4" key="1">
    <citation type="submission" date="2017-05" db="EMBL/GenBank/DDBJ databases">
        <title>Complete and WGS of Bordetella genogroups.</title>
        <authorList>
            <person name="Spilker T."/>
            <person name="LiPuma J."/>
        </authorList>
    </citation>
    <scope>NUCLEOTIDE SEQUENCE [LARGE SCALE GENOMIC DNA]</scope>
    <source>
        <strain evidence="3 4">AU7206</strain>
    </source>
</reference>
<gene>
    <name evidence="3" type="ORF">CAL15_17035</name>
</gene>